<organism evidence="1 2">
    <name type="scientific">Listeria booriae</name>
    <dbReference type="NCBI Taxonomy" id="1552123"/>
    <lineage>
        <taxon>Bacteria</taxon>
        <taxon>Bacillati</taxon>
        <taxon>Bacillota</taxon>
        <taxon>Bacilli</taxon>
        <taxon>Bacillales</taxon>
        <taxon>Listeriaceae</taxon>
        <taxon>Listeria</taxon>
    </lineage>
</organism>
<dbReference type="Proteomes" id="UP000539064">
    <property type="component" value="Unassembled WGS sequence"/>
</dbReference>
<name>A0A7X0XZV5_9LIST</name>
<evidence type="ECO:0000313" key="2">
    <source>
        <dbReference type="Proteomes" id="UP000539064"/>
    </source>
</evidence>
<accession>A0A7X0XZV5</accession>
<evidence type="ECO:0000313" key="1">
    <source>
        <dbReference type="EMBL" id="MBC1794808.1"/>
    </source>
</evidence>
<comment type="caution">
    <text evidence="1">The sequence shown here is derived from an EMBL/GenBank/DDBJ whole genome shotgun (WGS) entry which is preliminary data.</text>
</comment>
<reference evidence="1 2" key="1">
    <citation type="submission" date="2020-03" db="EMBL/GenBank/DDBJ databases">
        <title>Soil Listeria distribution.</title>
        <authorList>
            <person name="Liao J."/>
            <person name="Wiedmann M."/>
        </authorList>
    </citation>
    <scope>NUCLEOTIDE SEQUENCE [LARGE SCALE GENOMIC DNA]</scope>
    <source>
        <strain evidence="1 2">FSL L7-0978</strain>
    </source>
</reference>
<protein>
    <submittedName>
        <fullName evidence="1">Uncharacterized protein</fullName>
    </submittedName>
</protein>
<gene>
    <name evidence="1" type="ORF">HCA52_15340</name>
</gene>
<dbReference type="RefSeq" id="WP_185524874.1">
    <property type="nucleotide sequence ID" value="NZ_JAARVG010000017.1"/>
</dbReference>
<dbReference type="EMBL" id="JAARVG010000017">
    <property type="protein sequence ID" value="MBC1794808.1"/>
    <property type="molecule type" value="Genomic_DNA"/>
</dbReference>
<proteinExistence type="predicted"/>
<dbReference type="AlphaFoldDB" id="A0A7X0XZV5"/>
<sequence length="141" mass="16627">MSNIFYMFEDEPLQFILNQLNKYFKLYAGFADIDRISRITQFNYCTLLRLQNRYFETESILNELLTSATKAREGTMILEIKFALNQIHWLKGFKDASDFEAERIISSMELLGDIKASEDMKKDWEKFKGEPINLDSLITRS</sequence>